<dbReference type="EMBL" id="JAXOJX010000013">
    <property type="protein sequence ID" value="MDZ5457006.1"/>
    <property type="molecule type" value="Genomic_DNA"/>
</dbReference>
<sequence>MEKLRSLRDALTAAVPEIARDPSKLTVFAKAGTSVATGAGERISWEYRYTATLLLLDFAGNADHVIAAVHAWVRVYQVELLDNLDLRARGIQFEAELLNTAAVDLQITLQLTEGVRVLPRAGAPATGPAAQRWEITHLAEPPRLG</sequence>
<comment type="caution">
    <text evidence="1">The sequence shown here is derived from an EMBL/GenBank/DDBJ whole genome shotgun (WGS) entry which is preliminary data.</text>
</comment>
<dbReference type="Pfam" id="PF06891">
    <property type="entry name" value="P2_Phage_GpR"/>
    <property type="match status" value="1"/>
</dbReference>
<organism evidence="1 2">
    <name type="scientific">Azohydromonas lata</name>
    <dbReference type="NCBI Taxonomy" id="45677"/>
    <lineage>
        <taxon>Bacteria</taxon>
        <taxon>Pseudomonadati</taxon>
        <taxon>Pseudomonadota</taxon>
        <taxon>Betaproteobacteria</taxon>
        <taxon>Burkholderiales</taxon>
        <taxon>Sphaerotilaceae</taxon>
        <taxon>Azohydromonas</taxon>
    </lineage>
</organism>
<keyword evidence="2" id="KW-1185">Reference proteome</keyword>
<reference evidence="1 2" key="1">
    <citation type="submission" date="2023-11" db="EMBL/GenBank/DDBJ databases">
        <title>Draft genome of Azohydromonas lata strain H1 (DSM1123), a polyhydroxyalkanoate producer.</title>
        <authorList>
            <person name="Traversa D."/>
            <person name="D'Addabbo P."/>
            <person name="Pazzani C."/>
            <person name="Manzari C."/>
            <person name="Chiara M."/>
            <person name="Scrascia M."/>
        </authorList>
    </citation>
    <scope>NUCLEOTIDE SEQUENCE [LARGE SCALE GENOMIC DNA]</scope>
    <source>
        <strain evidence="1 2">H1</strain>
    </source>
</reference>
<evidence type="ECO:0000313" key="1">
    <source>
        <dbReference type="EMBL" id="MDZ5457006.1"/>
    </source>
</evidence>
<protein>
    <submittedName>
        <fullName evidence="1">Phage tail protein</fullName>
    </submittedName>
</protein>
<dbReference type="RefSeq" id="WP_322465433.1">
    <property type="nucleotide sequence ID" value="NZ_JAXOJX010000013.1"/>
</dbReference>
<name>A0ABU5ID13_9BURK</name>
<proteinExistence type="predicted"/>
<dbReference type="Proteomes" id="UP001293718">
    <property type="component" value="Unassembled WGS sequence"/>
</dbReference>
<dbReference type="InterPro" id="IPR009678">
    <property type="entry name" value="Phage_tail_completion_R"/>
</dbReference>
<accession>A0ABU5ID13</accession>
<evidence type="ECO:0000313" key="2">
    <source>
        <dbReference type="Proteomes" id="UP001293718"/>
    </source>
</evidence>
<gene>
    <name evidence="1" type="ORF">SM757_10540</name>
</gene>